<organism evidence="1 2">
    <name type="scientific">Streptomyces griseicoloratus</name>
    <dbReference type="NCBI Taxonomy" id="2752516"/>
    <lineage>
        <taxon>Bacteria</taxon>
        <taxon>Bacillati</taxon>
        <taxon>Actinomycetota</taxon>
        <taxon>Actinomycetes</taxon>
        <taxon>Kitasatosporales</taxon>
        <taxon>Streptomycetaceae</taxon>
        <taxon>Streptomyces</taxon>
    </lineage>
</organism>
<dbReference type="Proteomes" id="UP000621210">
    <property type="component" value="Unassembled WGS sequence"/>
</dbReference>
<proteinExistence type="predicted"/>
<gene>
    <name evidence="1" type="ORF">H0H10_24405</name>
</gene>
<reference evidence="1" key="2">
    <citation type="submission" date="2020-09" db="EMBL/GenBank/DDBJ databases">
        <authorList>
            <person name="Luo X."/>
        </authorList>
    </citation>
    <scope>NUCLEOTIDE SEQUENCE</scope>
    <source>
        <strain evidence="1">TRM S81-3</strain>
    </source>
</reference>
<name>A0A926QSX5_9ACTN</name>
<evidence type="ECO:0000313" key="1">
    <source>
        <dbReference type="EMBL" id="MBD0422260.1"/>
    </source>
</evidence>
<sequence>MGKLMDYHLNPDLPADRRVSDNYQLLVEQIAGRSGEVSGTLGLGAQDFIGDEASDKDKGFEHAIAQRKNLISGAVGTVVGVGTSFIATPWAGAAVGGGAGTVTSVVLEELFEDAEGKAKEDAQSTGGQYWQQGMVRGKDITQLAVREAAEKYHTIDAGDAASAAGEASRQGYINARAILEGQAPGSIAEFS</sequence>
<evidence type="ECO:0000313" key="2">
    <source>
        <dbReference type="Proteomes" id="UP000621210"/>
    </source>
</evidence>
<reference evidence="1" key="1">
    <citation type="submission" date="2020-09" db="EMBL/GenBank/DDBJ databases">
        <title>Streptomyces grisecoloratus sp. nov., isolated from cotton soil.</title>
        <authorList>
            <person name="Xing L."/>
        </authorList>
    </citation>
    <scope>NUCLEOTIDE SEQUENCE</scope>
    <source>
        <strain evidence="1">TRM S81-3</strain>
    </source>
</reference>
<dbReference type="EMBL" id="JACVQF010000210">
    <property type="protein sequence ID" value="MBD0422260.1"/>
    <property type="molecule type" value="Genomic_DNA"/>
</dbReference>
<dbReference type="RefSeq" id="WP_188183239.1">
    <property type="nucleotide sequence ID" value="NZ_JACVQF010000210.1"/>
</dbReference>
<keyword evidence="2" id="KW-1185">Reference proteome</keyword>
<dbReference type="AlphaFoldDB" id="A0A926QSX5"/>
<accession>A0A926QSX5</accession>
<comment type="caution">
    <text evidence="1">The sequence shown here is derived from an EMBL/GenBank/DDBJ whole genome shotgun (WGS) entry which is preliminary data.</text>
</comment>
<protein>
    <submittedName>
        <fullName evidence="1">Uncharacterized protein</fullName>
    </submittedName>
</protein>